<dbReference type="PANTHER" id="PTHR42637">
    <property type="entry name" value="TRNA-(MS[2]IO[6]A)-HYDROXYLASE"/>
    <property type="match status" value="1"/>
</dbReference>
<dbReference type="PIRSF" id="PIRSF020736">
    <property type="entry name" value="MiaE"/>
    <property type="match status" value="1"/>
</dbReference>
<dbReference type="GO" id="GO:0006400">
    <property type="term" value="P:tRNA modification"/>
    <property type="evidence" value="ECO:0007669"/>
    <property type="project" value="InterPro"/>
</dbReference>
<dbReference type="InterPro" id="IPR012347">
    <property type="entry name" value="Ferritin-like"/>
</dbReference>
<dbReference type="InterPro" id="IPR009078">
    <property type="entry name" value="Ferritin-like_SF"/>
</dbReference>
<sequence length="195" mass="22476">MKYSVEVLTASSQDWIDAVMADFPSFLQDHADCERKASAMAMSLIAKYPDRDLIIPDMIETALEELEHFQQVYEVMKQKNVPLPAKMEPDLYIHQLMNEAKGGSSDSRFLIRLLLGSVIECRGCERFKLVAENIDDPVLKKFYKELWVSEAKHGNIYVKLALNYFDEDLVYSKLDELMQKEARILANLKIRSALH</sequence>
<dbReference type="SUPFAM" id="SSF47240">
    <property type="entry name" value="Ferritin-like"/>
    <property type="match status" value="1"/>
</dbReference>
<dbReference type="Pfam" id="PF06175">
    <property type="entry name" value="MiaE"/>
    <property type="match status" value="1"/>
</dbReference>
<dbReference type="GO" id="GO:0045301">
    <property type="term" value="F:tRNA 2-(methylsulfanyl)-N(6)-isopentenyladenosine(37) hydroxylase activity"/>
    <property type="evidence" value="ECO:0007669"/>
    <property type="project" value="InterPro"/>
</dbReference>
<comment type="caution">
    <text evidence="1">The sequence shown here is derived from an EMBL/GenBank/DDBJ whole genome shotgun (WGS) entry which is preliminary data.</text>
</comment>
<proteinExistence type="predicted"/>
<dbReference type="EMBL" id="MDGQ01000003">
    <property type="protein sequence ID" value="OEK06334.1"/>
    <property type="molecule type" value="Genomic_DNA"/>
</dbReference>
<dbReference type="STRING" id="1563681.BFP71_01265"/>
<evidence type="ECO:0000313" key="2">
    <source>
        <dbReference type="Proteomes" id="UP000095552"/>
    </source>
</evidence>
<gene>
    <name evidence="1" type="ORF">BFP71_01265</name>
</gene>
<name>A0A1E5T4L8_9BACT</name>
<dbReference type="CDD" id="cd07910">
    <property type="entry name" value="MiaE"/>
    <property type="match status" value="1"/>
</dbReference>
<dbReference type="Gene3D" id="1.20.1260.10">
    <property type="match status" value="1"/>
</dbReference>
<dbReference type="InterPro" id="IPR010386">
    <property type="entry name" value="tRNA-Hydrxlase_MiaE"/>
</dbReference>
<accession>A0A1E5T4L8</accession>
<dbReference type="AlphaFoldDB" id="A0A1E5T4L8"/>
<dbReference type="OrthoDB" id="9802518at2"/>
<reference evidence="1 2" key="1">
    <citation type="submission" date="2016-08" db="EMBL/GenBank/DDBJ databases">
        <title>Draft genome of Fabibacter sp. strain SK-8.</title>
        <authorList>
            <person name="Wong S.-K."/>
            <person name="Hamasaki K."/>
            <person name="Yoshizawa S."/>
        </authorList>
    </citation>
    <scope>NUCLEOTIDE SEQUENCE [LARGE SCALE GENOMIC DNA]</scope>
    <source>
        <strain evidence="1 2">SK-8</strain>
    </source>
</reference>
<evidence type="ECO:0000313" key="1">
    <source>
        <dbReference type="EMBL" id="OEK06334.1"/>
    </source>
</evidence>
<dbReference type="Proteomes" id="UP000095552">
    <property type="component" value="Unassembled WGS sequence"/>
</dbReference>
<organism evidence="1 2">
    <name type="scientific">Roseivirga misakiensis</name>
    <dbReference type="NCBI Taxonomy" id="1563681"/>
    <lineage>
        <taxon>Bacteria</taxon>
        <taxon>Pseudomonadati</taxon>
        <taxon>Bacteroidota</taxon>
        <taxon>Cytophagia</taxon>
        <taxon>Cytophagales</taxon>
        <taxon>Roseivirgaceae</taxon>
        <taxon>Roseivirga</taxon>
    </lineage>
</organism>
<dbReference type="PANTHER" id="PTHR42637:SF1">
    <property type="entry name" value="TRNA 2-(METHYLSULFANYL)-N(6)-ISOPENTENYLADENOSINE(37) HYDROXYLASE"/>
    <property type="match status" value="1"/>
</dbReference>
<dbReference type="RefSeq" id="WP_069833645.1">
    <property type="nucleotide sequence ID" value="NZ_MDGQ01000003.1"/>
</dbReference>
<keyword evidence="2" id="KW-1185">Reference proteome</keyword>
<protein>
    <submittedName>
        <fullName evidence="1">tRNA hydroxylase</fullName>
    </submittedName>
</protein>